<reference evidence="4 5" key="1">
    <citation type="submission" date="2014-03" db="EMBL/GenBank/DDBJ databases">
        <title>Draft genome of the hookworm Oesophagostomum dentatum.</title>
        <authorList>
            <person name="Mitreva M."/>
        </authorList>
    </citation>
    <scope>NUCLEOTIDE SEQUENCE [LARGE SCALE GENOMIC DNA]</scope>
    <source>
        <strain evidence="4 5">OD-Hann</strain>
    </source>
</reference>
<dbReference type="PANTHER" id="PTHR21593:SF36">
    <property type="entry name" value="DUF148 DOMAIN-CONTAINING PROTEIN-RELATED"/>
    <property type="match status" value="1"/>
</dbReference>
<organism evidence="4 5">
    <name type="scientific">Oesophagostomum dentatum</name>
    <name type="common">Nodular worm</name>
    <dbReference type="NCBI Taxonomy" id="61180"/>
    <lineage>
        <taxon>Eukaryota</taxon>
        <taxon>Metazoa</taxon>
        <taxon>Ecdysozoa</taxon>
        <taxon>Nematoda</taxon>
        <taxon>Chromadorea</taxon>
        <taxon>Rhabditida</taxon>
        <taxon>Rhabditina</taxon>
        <taxon>Rhabditomorpha</taxon>
        <taxon>Strongyloidea</taxon>
        <taxon>Strongylidae</taxon>
        <taxon>Oesophagostomum</taxon>
    </lineage>
</organism>
<evidence type="ECO:0000259" key="3">
    <source>
        <dbReference type="Pfam" id="PF02520"/>
    </source>
</evidence>
<feature type="domain" description="SXP/RAL-2 family protein Ani s 5-like cation-binding" evidence="3">
    <location>
        <begin position="44"/>
        <end position="136"/>
    </location>
</feature>
<feature type="coiled-coil region" evidence="1">
    <location>
        <begin position="69"/>
        <end position="129"/>
    </location>
</feature>
<dbReference type="InterPro" id="IPR003677">
    <property type="entry name" value="ANIS5_cation-bd"/>
</dbReference>
<evidence type="ECO:0000313" key="4">
    <source>
        <dbReference type="EMBL" id="KHJ90917.1"/>
    </source>
</evidence>
<accession>A0A0B1T538</accession>
<dbReference type="Pfam" id="PF02520">
    <property type="entry name" value="ANIS5_cation-bd"/>
    <property type="match status" value="1"/>
</dbReference>
<dbReference type="InterPro" id="IPR052823">
    <property type="entry name" value="SXP/RAL-2_related"/>
</dbReference>
<feature type="region of interest" description="Disordered" evidence="2">
    <location>
        <begin position="160"/>
        <end position="181"/>
    </location>
</feature>
<keyword evidence="1" id="KW-0175">Coiled coil</keyword>
<evidence type="ECO:0000256" key="1">
    <source>
        <dbReference type="SAM" id="Coils"/>
    </source>
</evidence>
<dbReference type="Proteomes" id="UP000053660">
    <property type="component" value="Unassembled WGS sequence"/>
</dbReference>
<evidence type="ECO:0000256" key="2">
    <source>
        <dbReference type="SAM" id="MobiDB-lite"/>
    </source>
</evidence>
<dbReference type="EMBL" id="KN552529">
    <property type="protein sequence ID" value="KHJ90917.1"/>
    <property type="molecule type" value="Genomic_DNA"/>
</dbReference>
<sequence>MIGANNNYDPYDIKGNQNGGYPGHDDVVVFEYPDFVKDPDLAFEYSKISTNTSKPMSEIEKEQEEWAKQHKLEEEYRNYTLRREKERIEFFNSVEELANNLKQFFDNSKNIVENKNSSYKEMLQNIQNLFNSYTVKERKIIDDVLRVYGGNHHFPVFSSCTGPNPGVNPGESKGDYSDEDGLPDFQEYNDNDLDYEEYPSNPGNLLEMMYIQGMAGDTGTAEMETTHGKVKGPDILLASHLEVCTSKPLLRRRSSAVFEVILIAK</sequence>
<name>A0A0B1T538_OESDE</name>
<dbReference type="PANTHER" id="PTHR21593">
    <property type="entry name" value="PRION-LIKE- Q/N-RICH -DOMAIN-BEARING PROTEIN PROTEIN"/>
    <property type="match status" value="1"/>
</dbReference>
<dbReference type="AlphaFoldDB" id="A0A0B1T538"/>
<evidence type="ECO:0000313" key="5">
    <source>
        <dbReference type="Proteomes" id="UP000053660"/>
    </source>
</evidence>
<protein>
    <recommendedName>
        <fullName evidence="3">SXP/RAL-2 family protein Ani s 5-like cation-binding domain-containing protein</fullName>
    </recommendedName>
</protein>
<gene>
    <name evidence="4" type="ORF">OESDEN_09224</name>
</gene>
<proteinExistence type="predicted"/>
<keyword evidence="5" id="KW-1185">Reference proteome</keyword>